<dbReference type="InterPro" id="IPR026387">
    <property type="entry name" value="OMP_w_GlyGly"/>
</dbReference>
<evidence type="ECO:0000313" key="1">
    <source>
        <dbReference type="EMBL" id="MFC0047579.1"/>
    </source>
</evidence>
<comment type="caution">
    <text evidence="1">The sequence shown here is derived from an EMBL/GenBank/DDBJ whole genome shotgun (WGS) entry which is preliminary data.</text>
</comment>
<dbReference type="EMBL" id="JBHLXP010000001">
    <property type="protein sequence ID" value="MFC0047579.1"/>
    <property type="molecule type" value="Genomic_DNA"/>
</dbReference>
<name>A0ABV6B9M9_9GAMM</name>
<protein>
    <submittedName>
        <fullName evidence="1">TIGR04219 family outer membrane beta-barrel protein</fullName>
    </submittedName>
</protein>
<dbReference type="NCBIfam" id="TIGR04219">
    <property type="entry name" value="OMP_w_GlyGly"/>
    <property type="match status" value="1"/>
</dbReference>
<evidence type="ECO:0000313" key="2">
    <source>
        <dbReference type="Proteomes" id="UP001589813"/>
    </source>
</evidence>
<organism evidence="1 2">
    <name type="scientific">Rheinheimera tilapiae</name>
    <dbReference type="NCBI Taxonomy" id="875043"/>
    <lineage>
        <taxon>Bacteria</taxon>
        <taxon>Pseudomonadati</taxon>
        <taxon>Pseudomonadota</taxon>
        <taxon>Gammaproteobacteria</taxon>
        <taxon>Chromatiales</taxon>
        <taxon>Chromatiaceae</taxon>
        <taxon>Rheinheimera</taxon>
    </lineage>
</organism>
<reference evidence="1 2" key="1">
    <citation type="submission" date="2024-09" db="EMBL/GenBank/DDBJ databases">
        <authorList>
            <person name="Sun Q."/>
            <person name="Mori K."/>
        </authorList>
    </citation>
    <scope>NUCLEOTIDE SEQUENCE [LARGE SCALE GENOMIC DNA]</scope>
    <source>
        <strain evidence="1 2">KCTC 23315</strain>
    </source>
</reference>
<dbReference type="Proteomes" id="UP001589813">
    <property type="component" value="Unassembled WGS sequence"/>
</dbReference>
<proteinExistence type="predicted"/>
<accession>A0ABV6B9M9</accession>
<sequence>MRVVTGMILGFLVTAGSVQADLLGARVGVDYWQMQPKLSAGDPGKAGQFVLDDANELAWYARFEHPLPLLPNIAVRYQHSDVSANAALAEALVLAQKTFAAGTIVSQHNSLKNVDLTGYYEILDNPVLRLDLGLTARLLQSDVRLATPLTAAARDLSVVLPMLFIDAEIGLWGTNTHWFLTGNYSRYQSDRNYDWRSGLAWRFIDIAMFQAHLRAGWQHGQTTVSNRDQLDFVAANDGGFIGIDVDF</sequence>
<keyword evidence="2" id="KW-1185">Reference proteome</keyword>
<gene>
    <name evidence="1" type="ORF">ACFFJP_04640</name>
</gene>
<dbReference type="RefSeq" id="WP_377240985.1">
    <property type="nucleotide sequence ID" value="NZ_JBHLXP010000001.1"/>
</dbReference>